<dbReference type="Pfam" id="PF09601">
    <property type="entry name" value="DUF2459"/>
    <property type="match status" value="1"/>
</dbReference>
<dbReference type="AlphaFoldDB" id="A0A3B1A084"/>
<reference evidence="1" key="1">
    <citation type="submission" date="2018-06" db="EMBL/GenBank/DDBJ databases">
        <authorList>
            <person name="Zhirakovskaya E."/>
        </authorList>
    </citation>
    <scope>NUCLEOTIDE SEQUENCE</scope>
</reference>
<sequence>DYFWMNTCNKWTAKGLKSAGMDIGTTFTLTAGGVMDYLHLQNKARIYARNDSSKVKDGD</sequence>
<dbReference type="InterPro" id="IPR011727">
    <property type="entry name" value="CHP02117"/>
</dbReference>
<name>A0A3B1A084_9ZZZZ</name>
<gene>
    <name evidence="1" type="ORF">MNBD_GAMMA19-1045</name>
</gene>
<organism evidence="1">
    <name type="scientific">hydrothermal vent metagenome</name>
    <dbReference type="NCBI Taxonomy" id="652676"/>
    <lineage>
        <taxon>unclassified sequences</taxon>
        <taxon>metagenomes</taxon>
        <taxon>ecological metagenomes</taxon>
    </lineage>
</organism>
<evidence type="ECO:0000313" key="1">
    <source>
        <dbReference type="EMBL" id="VAW99168.1"/>
    </source>
</evidence>
<feature type="non-terminal residue" evidence="1">
    <location>
        <position position="1"/>
    </location>
</feature>
<accession>A0A3B1A084</accession>
<protein>
    <recommendedName>
        <fullName evidence="2">DUF2459 domain-containing protein</fullName>
    </recommendedName>
</protein>
<proteinExistence type="predicted"/>
<evidence type="ECO:0008006" key="2">
    <source>
        <dbReference type="Google" id="ProtNLM"/>
    </source>
</evidence>
<dbReference type="EMBL" id="UOFV01000166">
    <property type="protein sequence ID" value="VAW99168.1"/>
    <property type="molecule type" value="Genomic_DNA"/>
</dbReference>